<dbReference type="PANTHER" id="PTHR17224">
    <property type="entry name" value="PEPTIDYL-TRNA HYDROLASE"/>
    <property type="match status" value="1"/>
</dbReference>
<evidence type="ECO:0008006" key="5">
    <source>
        <dbReference type="Google" id="ProtNLM"/>
    </source>
</evidence>
<dbReference type="SUPFAM" id="SSF53178">
    <property type="entry name" value="Peptidyl-tRNA hydrolase-like"/>
    <property type="match status" value="1"/>
</dbReference>
<sequence length="159" mass="18002">VDELAKRWKISFQPGKGEYVFAQHNRREILVVKPTTGMNQSGTAVKDVVTTWHLLPSDIYVVVDDVDLPLGSIRIRPKGGDGCHRGMENVIYHLQSDQFPRVRFGIGTDENMRPAEKYVLKPFKADDEPLALEMVNQSADALESIFTRGLNRTMNQFNT</sequence>
<protein>
    <recommendedName>
        <fullName evidence="5">Aminoacyl-tRNA hydrolase</fullName>
    </recommendedName>
</protein>
<keyword evidence="3" id="KW-0694">RNA-binding</keyword>
<reference evidence="4" key="1">
    <citation type="submission" date="2018-05" db="EMBL/GenBank/DDBJ databases">
        <authorList>
            <person name="Lanie J.A."/>
            <person name="Ng W.-L."/>
            <person name="Kazmierczak K.M."/>
            <person name="Andrzejewski T.M."/>
            <person name="Davidsen T.M."/>
            <person name="Wayne K.J."/>
            <person name="Tettelin H."/>
            <person name="Glass J.I."/>
            <person name="Rusch D."/>
            <person name="Podicherti R."/>
            <person name="Tsui H.-C.T."/>
            <person name="Winkler M.E."/>
        </authorList>
    </citation>
    <scope>NUCLEOTIDE SEQUENCE</scope>
</reference>
<accession>A0A381XHF3</accession>
<dbReference type="NCBIfam" id="TIGR00447">
    <property type="entry name" value="pth"/>
    <property type="match status" value="1"/>
</dbReference>
<dbReference type="GO" id="GO:0004045">
    <property type="term" value="F:peptidyl-tRNA hydrolase activity"/>
    <property type="evidence" value="ECO:0007669"/>
    <property type="project" value="InterPro"/>
</dbReference>
<feature type="non-terminal residue" evidence="4">
    <location>
        <position position="1"/>
    </location>
</feature>
<proteinExistence type="predicted"/>
<evidence type="ECO:0000256" key="2">
    <source>
        <dbReference type="ARBA" id="ARBA00022801"/>
    </source>
</evidence>
<keyword evidence="2" id="KW-0378">Hydrolase</keyword>
<dbReference type="PANTHER" id="PTHR17224:SF1">
    <property type="entry name" value="PEPTIDYL-TRNA HYDROLASE"/>
    <property type="match status" value="1"/>
</dbReference>
<dbReference type="EMBL" id="UINC01015159">
    <property type="protein sequence ID" value="SVA64040.1"/>
    <property type="molecule type" value="Genomic_DNA"/>
</dbReference>
<dbReference type="InterPro" id="IPR001328">
    <property type="entry name" value="Pept_tRNA_hydro"/>
</dbReference>
<dbReference type="InterPro" id="IPR036416">
    <property type="entry name" value="Pept_tRNA_hydro_sf"/>
</dbReference>
<name>A0A381XHF3_9ZZZZ</name>
<keyword evidence="1" id="KW-0820">tRNA-binding</keyword>
<evidence type="ECO:0000313" key="4">
    <source>
        <dbReference type="EMBL" id="SVA64040.1"/>
    </source>
</evidence>
<organism evidence="4">
    <name type="scientific">marine metagenome</name>
    <dbReference type="NCBI Taxonomy" id="408172"/>
    <lineage>
        <taxon>unclassified sequences</taxon>
        <taxon>metagenomes</taxon>
        <taxon>ecological metagenomes</taxon>
    </lineage>
</organism>
<dbReference type="AlphaFoldDB" id="A0A381XHF3"/>
<evidence type="ECO:0000256" key="3">
    <source>
        <dbReference type="ARBA" id="ARBA00022884"/>
    </source>
</evidence>
<evidence type="ECO:0000256" key="1">
    <source>
        <dbReference type="ARBA" id="ARBA00022555"/>
    </source>
</evidence>
<gene>
    <name evidence="4" type="ORF">METZ01_LOCUS116894</name>
</gene>
<dbReference type="GO" id="GO:0000049">
    <property type="term" value="F:tRNA binding"/>
    <property type="evidence" value="ECO:0007669"/>
    <property type="project" value="UniProtKB-KW"/>
</dbReference>
<dbReference type="Pfam" id="PF01195">
    <property type="entry name" value="Pept_tRNA_hydro"/>
    <property type="match status" value="1"/>
</dbReference>
<dbReference type="Gene3D" id="3.40.50.1470">
    <property type="entry name" value="Peptidyl-tRNA hydrolase"/>
    <property type="match status" value="1"/>
</dbReference>